<dbReference type="Pfam" id="PF07687">
    <property type="entry name" value="M20_dimer"/>
    <property type="match status" value="1"/>
</dbReference>
<dbReference type="PANTHER" id="PTHR11014:SF63">
    <property type="entry name" value="METALLOPEPTIDASE, PUTATIVE (AFU_ORTHOLOGUE AFUA_6G09600)-RELATED"/>
    <property type="match status" value="1"/>
</dbReference>
<evidence type="ECO:0000256" key="2">
    <source>
        <dbReference type="SAM" id="SignalP"/>
    </source>
</evidence>
<proteinExistence type="predicted"/>
<keyword evidence="2" id="KW-0732">Signal</keyword>
<evidence type="ECO:0000313" key="5">
    <source>
        <dbReference type="Proteomes" id="UP001595536"/>
    </source>
</evidence>
<evidence type="ECO:0000259" key="3">
    <source>
        <dbReference type="Pfam" id="PF07687"/>
    </source>
</evidence>
<protein>
    <submittedName>
        <fullName evidence="4">Amidohydrolase</fullName>
    </submittedName>
</protein>
<reference evidence="5" key="1">
    <citation type="journal article" date="2019" name="Int. J. Syst. Evol. Microbiol.">
        <title>The Global Catalogue of Microorganisms (GCM) 10K type strain sequencing project: providing services to taxonomists for standard genome sequencing and annotation.</title>
        <authorList>
            <consortium name="The Broad Institute Genomics Platform"/>
            <consortium name="The Broad Institute Genome Sequencing Center for Infectious Disease"/>
            <person name="Wu L."/>
            <person name="Ma J."/>
        </authorList>
    </citation>
    <scope>NUCLEOTIDE SEQUENCE [LARGE SCALE GENOMIC DNA]</scope>
    <source>
        <strain evidence="5">CCM 7941</strain>
    </source>
</reference>
<name>A0ABV7LBQ1_9HYPH</name>
<feature type="chain" id="PRO_5046241135" evidence="2">
    <location>
        <begin position="39"/>
        <end position="467"/>
    </location>
</feature>
<comment type="caution">
    <text evidence="4">The sequence shown here is derived from an EMBL/GenBank/DDBJ whole genome shotgun (WGS) entry which is preliminary data.</text>
</comment>
<keyword evidence="1" id="KW-0378">Hydrolase</keyword>
<dbReference type="InterPro" id="IPR017439">
    <property type="entry name" value="Amidohydrolase"/>
</dbReference>
<keyword evidence="5" id="KW-1185">Reference proteome</keyword>
<dbReference type="Pfam" id="PF01546">
    <property type="entry name" value="Peptidase_M20"/>
    <property type="match status" value="1"/>
</dbReference>
<dbReference type="Proteomes" id="UP001595536">
    <property type="component" value="Unassembled WGS sequence"/>
</dbReference>
<accession>A0ABV7LBQ1</accession>
<evidence type="ECO:0000313" key="4">
    <source>
        <dbReference type="EMBL" id="MFC3264841.1"/>
    </source>
</evidence>
<dbReference type="InterPro" id="IPR036264">
    <property type="entry name" value="Bact_exopeptidase_dim_dom"/>
</dbReference>
<dbReference type="SUPFAM" id="SSF55031">
    <property type="entry name" value="Bacterial exopeptidase dimerisation domain"/>
    <property type="match status" value="1"/>
</dbReference>
<gene>
    <name evidence="4" type="ORF">ACFOEX_00510</name>
</gene>
<dbReference type="PANTHER" id="PTHR11014">
    <property type="entry name" value="PEPTIDASE M20 FAMILY MEMBER"/>
    <property type="match status" value="1"/>
</dbReference>
<dbReference type="PIRSF" id="PIRSF005962">
    <property type="entry name" value="Pept_M20D_amidohydro"/>
    <property type="match status" value="1"/>
</dbReference>
<dbReference type="NCBIfam" id="TIGR01891">
    <property type="entry name" value="amidohydrolases"/>
    <property type="match status" value="1"/>
</dbReference>
<dbReference type="RefSeq" id="WP_376830596.1">
    <property type="nucleotide sequence ID" value="NZ_JBHLWR010000006.1"/>
</dbReference>
<organism evidence="4 5">
    <name type="scientific">Camelimonas abortus</name>
    <dbReference type="NCBI Taxonomy" id="1017184"/>
    <lineage>
        <taxon>Bacteria</taxon>
        <taxon>Pseudomonadati</taxon>
        <taxon>Pseudomonadota</taxon>
        <taxon>Alphaproteobacteria</taxon>
        <taxon>Hyphomicrobiales</taxon>
        <taxon>Chelatococcaceae</taxon>
        <taxon>Camelimonas</taxon>
    </lineage>
</organism>
<feature type="signal peptide" evidence="2">
    <location>
        <begin position="1"/>
        <end position="38"/>
    </location>
</feature>
<dbReference type="SUPFAM" id="SSF53187">
    <property type="entry name" value="Zn-dependent exopeptidases"/>
    <property type="match status" value="1"/>
</dbReference>
<dbReference type="InterPro" id="IPR011650">
    <property type="entry name" value="Peptidase_M20_dimer"/>
</dbReference>
<evidence type="ECO:0000256" key="1">
    <source>
        <dbReference type="ARBA" id="ARBA00022801"/>
    </source>
</evidence>
<dbReference type="EMBL" id="JBHRUV010000003">
    <property type="protein sequence ID" value="MFC3264841.1"/>
    <property type="molecule type" value="Genomic_DNA"/>
</dbReference>
<sequence length="467" mass="48754">MPLSSVAHSVAARASARALFLAAAVALGAVPAAAPALAAPPRELAVKADGLIENDAARLTAIYKDLHQHPELAFEEKRTAGVVARELKALGYDVREGVGGTGVVAILRNGPGPVVMYRADMDANAVKEETGLPYASKVRVKRGDGVEVPVAHMCGHDAHVTWMLGMAKAMAELKAEWSGTLVLVAQPAEETIAGAKAMVADGLYGKDGAPKPDYLVGLHAAPVPLGVVANAPGPRMAGTDQIDVTFRGVGGHGSMPQLARDPVVMAAQAVLGYQTVVSRMIDPQDTAVITVGSVQAGADNNVIPDSASLKLNLRWYRPEVREQLLKGVRAVNEGVTATYGPPGADAPALVMKGGSTPLVNDPKLAARLAESLRATLGDKAVLTDFPRATGSEDFHLLLGDHRDVPVNYAFVGVADPGVFTRAAREGRKLPYANHSPNFVVDLKAIPFGARVATLTVLELLARPAGQR</sequence>
<dbReference type="Gene3D" id="3.30.70.360">
    <property type="match status" value="1"/>
</dbReference>
<dbReference type="Gene3D" id="3.40.630.10">
    <property type="entry name" value="Zn peptidases"/>
    <property type="match status" value="1"/>
</dbReference>
<feature type="domain" description="Peptidase M20 dimerisation" evidence="3">
    <location>
        <begin position="242"/>
        <end position="331"/>
    </location>
</feature>
<dbReference type="InterPro" id="IPR002933">
    <property type="entry name" value="Peptidase_M20"/>
</dbReference>